<keyword evidence="9 10" id="KW-0368">Histidine biosynthesis</keyword>
<dbReference type="GO" id="GO:0005524">
    <property type="term" value="F:ATP binding"/>
    <property type="evidence" value="ECO:0007669"/>
    <property type="project" value="UniProtKB-KW"/>
</dbReference>
<dbReference type="Proteomes" id="UP000808146">
    <property type="component" value="Unassembled WGS sequence"/>
</dbReference>
<comment type="pathway">
    <text evidence="3 10">Amino-acid biosynthesis; L-histidine biosynthesis; L-histidine from 5-phospho-alpha-D-ribose 1-diphosphate: step 2/9.</text>
</comment>
<protein>
    <recommendedName>
        <fullName evidence="10">Phosphoribosyl-ATP pyrophosphatase</fullName>
        <shortName evidence="10">PRA-PH</shortName>
        <ecNumber evidence="10">3.6.1.31</ecNumber>
    </recommendedName>
</protein>
<gene>
    <name evidence="10" type="primary">hisE</name>
    <name evidence="12" type="ORF">IPN75_12885</name>
</gene>
<organism evidence="12 13">
    <name type="scientific">Candidatus Dechloromonas phosphorivorans</name>
    <dbReference type="NCBI Taxonomy" id="2899244"/>
    <lineage>
        <taxon>Bacteria</taxon>
        <taxon>Pseudomonadati</taxon>
        <taxon>Pseudomonadota</taxon>
        <taxon>Betaproteobacteria</taxon>
        <taxon>Rhodocyclales</taxon>
        <taxon>Azonexaceae</taxon>
        <taxon>Dechloromonas</taxon>
    </lineage>
</organism>
<evidence type="ECO:0000256" key="11">
    <source>
        <dbReference type="SAM" id="MobiDB-lite"/>
    </source>
</evidence>
<keyword evidence="6 10" id="KW-0547">Nucleotide-binding</keyword>
<evidence type="ECO:0000256" key="4">
    <source>
        <dbReference type="ARBA" id="ARBA00022490"/>
    </source>
</evidence>
<reference evidence="12" key="1">
    <citation type="submission" date="2020-10" db="EMBL/GenBank/DDBJ databases">
        <title>Connecting structure to function with the recovery of over 1000 high-quality activated sludge metagenome-assembled genomes encoding full-length rRNA genes using long-read sequencing.</title>
        <authorList>
            <person name="Singleton C.M."/>
            <person name="Petriglieri F."/>
            <person name="Kristensen J.M."/>
            <person name="Kirkegaard R.H."/>
            <person name="Michaelsen T.Y."/>
            <person name="Andersen M.H."/>
            <person name="Karst S.M."/>
            <person name="Dueholm M.S."/>
            <person name="Nielsen P.H."/>
            <person name="Albertsen M."/>
        </authorList>
    </citation>
    <scope>NUCLEOTIDE SEQUENCE</scope>
    <source>
        <strain evidence="12">OdNE_18-Q3-R46-58_BAT3C.305</strain>
    </source>
</reference>
<evidence type="ECO:0000313" key="13">
    <source>
        <dbReference type="Proteomes" id="UP000808146"/>
    </source>
</evidence>
<dbReference type="InterPro" id="IPR021130">
    <property type="entry name" value="PRib-ATP_PPHydrolase-like"/>
</dbReference>
<dbReference type="NCBIfam" id="NF001611">
    <property type="entry name" value="PRK00400.1-3"/>
    <property type="match status" value="1"/>
</dbReference>
<dbReference type="InterPro" id="IPR008179">
    <property type="entry name" value="HisE"/>
</dbReference>
<dbReference type="EC" id="3.6.1.31" evidence="10"/>
<evidence type="ECO:0000256" key="3">
    <source>
        <dbReference type="ARBA" id="ARBA00005204"/>
    </source>
</evidence>
<evidence type="ECO:0000256" key="1">
    <source>
        <dbReference type="ARBA" id="ARBA00001460"/>
    </source>
</evidence>
<comment type="subcellular location">
    <subcellularLocation>
        <location evidence="2 10">Cytoplasm</location>
    </subcellularLocation>
</comment>
<sequence>MEKKGQYDVLHRLSNTLASRRNADPESSYTAQLFAGGPDSILKKIGEECAELIMAGKEGKRLKIVWESTDVVYHLMVLLAFYGLGAEDVLQELRRREGISGIDEKKSRGAGHHHKKAKDDHK</sequence>
<evidence type="ECO:0000256" key="2">
    <source>
        <dbReference type="ARBA" id="ARBA00004496"/>
    </source>
</evidence>
<dbReference type="AlphaFoldDB" id="A0A9D7LU50"/>
<comment type="similarity">
    <text evidence="10">Belongs to the PRA-PH family.</text>
</comment>
<feature type="region of interest" description="Disordered" evidence="11">
    <location>
        <begin position="100"/>
        <end position="122"/>
    </location>
</feature>
<dbReference type="Gene3D" id="1.10.287.1080">
    <property type="entry name" value="MazG-like"/>
    <property type="match status" value="1"/>
</dbReference>
<name>A0A9D7LU50_9RHOO</name>
<dbReference type="HAMAP" id="MF_01020">
    <property type="entry name" value="HisE"/>
    <property type="match status" value="1"/>
</dbReference>
<dbReference type="GO" id="GO:0000105">
    <property type="term" value="P:L-histidine biosynthetic process"/>
    <property type="evidence" value="ECO:0007669"/>
    <property type="project" value="UniProtKB-UniRule"/>
</dbReference>
<evidence type="ECO:0000256" key="8">
    <source>
        <dbReference type="ARBA" id="ARBA00022840"/>
    </source>
</evidence>
<evidence type="ECO:0000256" key="10">
    <source>
        <dbReference type="HAMAP-Rule" id="MF_01020"/>
    </source>
</evidence>
<dbReference type="EMBL" id="JADKBR010000017">
    <property type="protein sequence ID" value="MBK8891193.1"/>
    <property type="molecule type" value="Genomic_DNA"/>
</dbReference>
<evidence type="ECO:0000256" key="7">
    <source>
        <dbReference type="ARBA" id="ARBA00022801"/>
    </source>
</evidence>
<keyword evidence="7 10" id="KW-0378">Hydrolase</keyword>
<dbReference type="PANTHER" id="PTHR42945">
    <property type="entry name" value="HISTIDINE BIOSYNTHESIS BIFUNCTIONAL PROTEIN"/>
    <property type="match status" value="1"/>
</dbReference>
<evidence type="ECO:0000313" key="12">
    <source>
        <dbReference type="EMBL" id="MBK8891193.1"/>
    </source>
</evidence>
<accession>A0A9D7LU50</accession>
<dbReference type="GO" id="GO:0005737">
    <property type="term" value="C:cytoplasm"/>
    <property type="evidence" value="ECO:0007669"/>
    <property type="project" value="UniProtKB-SubCell"/>
</dbReference>
<dbReference type="GO" id="GO:0004636">
    <property type="term" value="F:phosphoribosyl-ATP diphosphatase activity"/>
    <property type="evidence" value="ECO:0007669"/>
    <property type="project" value="UniProtKB-UniRule"/>
</dbReference>
<dbReference type="CDD" id="cd11534">
    <property type="entry name" value="NTP-PPase_HisIE_like"/>
    <property type="match status" value="1"/>
</dbReference>
<dbReference type="NCBIfam" id="TIGR03188">
    <property type="entry name" value="histidine_hisI"/>
    <property type="match status" value="1"/>
</dbReference>
<evidence type="ECO:0000256" key="9">
    <source>
        <dbReference type="ARBA" id="ARBA00023102"/>
    </source>
</evidence>
<dbReference type="Pfam" id="PF01503">
    <property type="entry name" value="PRA-PH"/>
    <property type="match status" value="1"/>
</dbReference>
<dbReference type="SUPFAM" id="SSF101386">
    <property type="entry name" value="all-alpha NTP pyrophosphatases"/>
    <property type="match status" value="1"/>
</dbReference>
<keyword evidence="4 10" id="KW-0963">Cytoplasm</keyword>
<keyword evidence="8 10" id="KW-0067">ATP-binding</keyword>
<comment type="catalytic activity">
    <reaction evidence="1 10">
        <text>1-(5-phospho-beta-D-ribosyl)-ATP + H2O = 1-(5-phospho-beta-D-ribosyl)-5'-AMP + diphosphate + H(+)</text>
        <dbReference type="Rhea" id="RHEA:22828"/>
        <dbReference type="ChEBI" id="CHEBI:15377"/>
        <dbReference type="ChEBI" id="CHEBI:15378"/>
        <dbReference type="ChEBI" id="CHEBI:33019"/>
        <dbReference type="ChEBI" id="CHEBI:59457"/>
        <dbReference type="ChEBI" id="CHEBI:73183"/>
        <dbReference type="EC" id="3.6.1.31"/>
    </reaction>
</comment>
<keyword evidence="5 10" id="KW-0028">Amino-acid biosynthesis</keyword>
<proteinExistence type="inferred from homology"/>
<dbReference type="PANTHER" id="PTHR42945:SF9">
    <property type="entry name" value="HISTIDINE BIOSYNTHESIS BIFUNCTIONAL PROTEIN HISIE"/>
    <property type="match status" value="1"/>
</dbReference>
<comment type="caution">
    <text evidence="12">The sequence shown here is derived from an EMBL/GenBank/DDBJ whole genome shotgun (WGS) entry which is preliminary data.</text>
</comment>
<evidence type="ECO:0000256" key="5">
    <source>
        <dbReference type="ARBA" id="ARBA00022605"/>
    </source>
</evidence>
<evidence type="ECO:0000256" key="6">
    <source>
        <dbReference type="ARBA" id="ARBA00022741"/>
    </source>
</evidence>